<accession>A0A9J7BRK4</accession>
<gene>
    <name evidence="4" type="ORF">MOP44_06135</name>
</gene>
<dbReference type="GO" id="GO:0016757">
    <property type="term" value="F:glycosyltransferase activity"/>
    <property type="evidence" value="ECO:0007669"/>
    <property type="project" value="UniProtKB-KW"/>
</dbReference>
<dbReference type="Proteomes" id="UP001059380">
    <property type="component" value="Chromosome"/>
</dbReference>
<name>A0A9J7BRK4_9BACT</name>
<evidence type="ECO:0000256" key="3">
    <source>
        <dbReference type="ARBA" id="ARBA00022679"/>
    </source>
</evidence>
<evidence type="ECO:0000256" key="2">
    <source>
        <dbReference type="ARBA" id="ARBA00022676"/>
    </source>
</evidence>
<evidence type="ECO:0000313" key="4">
    <source>
        <dbReference type="EMBL" id="UWZ85516.1"/>
    </source>
</evidence>
<keyword evidence="3" id="KW-0808">Transferase</keyword>
<evidence type="ECO:0000313" key="5">
    <source>
        <dbReference type="Proteomes" id="UP001059380"/>
    </source>
</evidence>
<dbReference type="EMBL" id="CP093313">
    <property type="protein sequence ID" value="UWZ85516.1"/>
    <property type="molecule type" value="Genomic_DNA"/>
</dbReference>
<dbReference type="PANTHER" id="PTHR12526">
    <property type="entry name" value="GLYCOSYLTRANSFERASE"/>
    <property type="match status" value="1"/>
</dbReference>
<dbReference type="RefSeq" id="WP_260795069.1">
    <property type="nucleotide sequence ID" value="NZ_CP093313.1"/>
</dbReference>
<comment type="similarity">
    <text evidence="1">Belongs to the glycosyltransferase group 1 family. Glycosyltransferase 4 subfamily.</text>
</comment>
<sequence length="410" mass="45838">MLNQWEDRIRPVIVVVGHCGIPTGFSRVLRQIVIALRDAGFELHHFAINLVPDSPIPDWPCPVICNPAPGDLHNAAELAAIIESLHPDVVLMMDEPWACARLMTAFTLHPEIRTVLYVAIHGRDSLPPAIATQLGAADRLVAFTPQAERLLRDALEAGGESPQFATIPHGVDTQAFYPLIRRQNGDPSPDRVRHARQLLFADRPELADGLIVLNANRNQPFKRIDLALEGFARFAQGKPPNVRMYLHLATRPALPDEVTLVDRLGLRDRILPKELPEKHPHADDRWLNLLYNACDIGMNTSQREGWGLVSFEHAATGAPQMVPNHSAGAELWPGSALMLDTEQHKSKEDPQFEGDVRIDSVSEALEMLYQNKSARYEMSLSAYRLATDERFQWKSIGETWSNLLCTLLES</sequence>
<dbReference type="SUPFAM" id="SSF53756">
    <property type="entry name" value="UDP-Glycosyltransferase/glycogen phosphorylase"/>
    <property type="match status" value="1"/>
</dbReference>
<dbReference type="KEGG" id="orp:MOP44_06135"/>
<organism evidence="4 5">
    <name type="scientific">Occallatibacter riparius</name>
    <dbReference type="NCBI Taxonomy" id="1002689"/>
    <lineage>
        <taxon>Bacteria</taxon>
        <taxon>Pseudomonadati</taxon>
        <taxon>Acidobacteriota</taxon>
        <taxon>Terriglobia</taxon>
        <taxon>Terriglobales</taxon>
        <taxon>Acidobacteriaceae</taxon>
        <taxon>Occallatibacter</taxon>
    </lineage>
</organism>
<dbReference type="PANTHER" id="PTHR12526:SF640">
    <property type="entry name" value="COLANIC ACID BIOSYNTHESIS GLYCOSYLTRANSFERASE WCAL-RELATED"/>
    <property type="match status" value="1"/>
</dbReference>
<dbReference type="AlphaFoldDB" id="A0A9J7BRK4"/>
<dbReference type="Gene3D" id="3.40.50.11930">
    <property type="match status" value="1"/>
</dbReference>
<evidence type="ECO:0000256" key="1">
    <source>
        <dbReference type="ARBA" id="ARBA00009481"/>
    </source>
</evidence>
<dbReference type="CDD" id="cd03801">
    <property type="entry name" value="GT4_PimA-like"/>
    <property type="match status" value="1"/>
</dbReference>
<dbReference type="Gene3D" id="3.40.50.2000">
    <property type="entry name" value="Glycogen Phosphorylase B"/>
    <property type="match status" value="1"/>
</dbReference>
<reference evidence="4" key="1">
    <citation type="submission" date="2021-04" db="EMBL/GenBank/DDBJ databases">
        <title>Phylogenetic analysis of Acidobacteriaceae.</title>
        <authorList>
            <person name="Qiu L."/>
            <person name="Zhang Q."/>
        </authorList>
    </citation>
    <scope>NUCLEOTIDE SEQUENCE</scope>
    <source>
        <strain evidence="4">DSM 25168</strain>
    </source>
</reference>
<protein>
    <submittedName>
        <fullName evidence="4">Glycosyltransferase family 4 protein</fullName>
    </submittedName>
</protein>
<keyword evidence="2" id="KW-0328">Glycosyltransferase</keyword>
<proteinExistence type="inferred from homology"/>
<keyword evidence="5" id="KW-1185">Reference proteome</keyword>